<keyword evidence="9" id="KW-1185">Reference proteome</keyword>
<dbReference type="Proteomes" id="UP001238334">
    <property type="component" value="Chromosome"/>
</dbReference>
<dbReference type="KEGG" id="ppso:QPJ95_22200"/>
<accession>A0A9Y2L088</accession>
<evidence type="ECO:0000256" key="6">
    <source>
        <dbReference type="PIRSR" id="PIRSR015582-2"/>
    </source>
</evidence>
<evidence type="ECO:0000256" key="4">
    <source>
        <dbReference type="ARBA" id="ARBA00022842"/>
    </source>
</evidence>
<dbReference type="InterPro" id="IPR005000">
    <property type="entry name" value="Aldolase/citrate-lyase_domain"/>
</dbReference>
<proteinExistence type="inferred from homology"/>
<feature type="binding site" evidence="6">
    <location>
        <position position="118"/>
    </location>
    <ligand>
        <name>Mg(2+)</name>
        <dbReference type="ChEBI" id="CHEBI:18420"/>
    </ligand>
</feature>
<dbReference type="GO" id="GO:0006107">
    <property type="term" value="P:oxaloacetate metabolic process"/>
    <property type="evidence" value="ECO:0007669"/>
    <property type="project" value="TreeGrafter"/>
</dbReference>
<keyword evidence="4 6" id="KW-0460">Magnesium</keyword>
<dbReference type="PANTHER" id="PTHR32308:SF10">
    <property type="entry name" value="CITRATE LYASE SUBUNIT BETA"/>
    <property type="match status" value="1"/>
</dbReference>
<feature type="binding site" evidence="6">
    <location>
        <position position="144"/>
    </location>
    <ligand>
        <name>Mg(2+)</name>
        <dbReference type="ChEBI" id="CHEBI:18420"/>
    </ligand>
</feature>
<evidence type="ECO:0000256" key="1">
    <source>
        <dbReference type="ARBA" id="ARBA00001946"/>
    </source>
</evidence>
<dbReference type="AlphaFoldDB" id="A0A9Y2L088"/>
<dbReference type="GO" id="GO:0000287">
    <property type="term" value="F:magnesium ion binding"/>
    <property type="evidence" value="ECO:0007669"/>
    <property type="project" value="TreeGrafter"/>
</dbReference>
<sequence>MSGLTTARSLLFVPADRPERFDKALASGADGIIVDLEDAVAPAAKAAARVALAHWLDRAKSGHICLRINDATHVDHPADIALASHPRVDAVMLPKVDSTKCCASVGAATGKPVLALIETAKGVIAANEIAAAPAVSRLVLGTIDLALDLGIDGDTAHGISLLDHARATLTIASRAAGICAPVDGVHSRIDDCEGLRQACARAHGFGFTGMLAIHPRQIAAIHQAFRPTSDQVAWAQRVLDTAATNRGAFRLEGQMIDTPVIAQARRTLERARQ</sequence>
<feature type="binding site" evidence="5">
    <location>
        <position position="118"/>
    </location>
    <ligand>
        <name>substrate</name>
    </ligand>
</feature>
<evidence type="ECO:0000313" key="8">
    <source>
        <dbReference type="EMBL" id="WIY25167.1"/>
    </source>
</evidence>
<dbReference type="SUPFAM" id="SSF51621">
    <property type="entry name" value="Phosphoenolpyruvate/pyruvate domain"/>
    <property type="match status" value="1"/>
</dbReference>
<dbReference type="EMBL" id="CP127247">
    <property type="protein sequence ID" value="WIY25167.1"/>
    <property type="molecule type" value="Genomic_DNA"/>
</dbReference>
<evidence type="ECO:0000256" key="2">
    <source>
        <dbReference type="ARBA" id="ARBA00005568"/>
    </source>
</evidence>
<dbReference type="InterPro" id="IPR040442">
    <property type="entry name" value="Pyrv_kinase-like_dom_sf"/>
</dbReference>
<reference evidence="8 9" key="1">
    <citation type="submission" date="2023-06" db="EMBL/GenBank/DDBJ databases">
        <title>Parasedimentitalea psychrophila sp. nov., a psychrophilic bacterium isolated from deep-sea sediment.</title>
        <authorList>
            <person name="Li A."/>
        </authorList>
    </citation>
    <scope>NUCLEOTIDE SEQUENCE [LARGE SCALE GENOMIC DNA]</scope>
    <source>
        <strain evidence="8 9">QS115</strain>
    </source>
</reference>
<evidence type="ECO:0000256" key="5">
    <source>
        <dbReference type="PIRSR" id="PIRSR015582-1"/>
    </source>
</evidence>
<keyword evidence="3 6" id="KW-0479">Metal-binding</keyword>
<dbReference type="GO" id="GO:0016829">
    <property type="term" value="F:lyase activity"/>
    <property type="evidence" value="ECO:0007669"/>
    <property type="project" value="UniProtKB-KW"/>
</dbReference>
<keyword evidence="8" id="KW-0456">Lyase</keyword>
<gene>
    <name evidence="8" type="ORF">QPJ95_22200</name>
</gene>
<dbReference type="PIRSF" id="PIRSF015582">
    <property type="entry name" value="Cit_lyase_B"/>
    <property type="match status" value="1"/>
</dbReference>
<dbReference type="Pfam" id="PF03328">
    <property type="entry name" value="HpcH_HpaI"/>
    <property type="match status" value="1"/>
</dbReference>
<name>A0A9Y2L088_9RHOB</name>
<evidence type="ECO:0000259" key="7">
    <source>
        <dbReference type="Pfam" id="PF03328"/>
    </source>
</evidence>
<protein>
    <submittedName>
        <fullName evidence="8">CoA ester lyase</fullName>
    </submittedName>
</protein>
<evidence type="ECO:0000256" key="3">
    <source>
        <dbReference type="ARBA" id="ARBA00022723"/>
    </source>
</evidence>
<dbReference type="InterPro" id="IPR011206">
    <property type="entry name" value="Citrate_lyase_beta/mcl1/mcl2"/>
</dbReference>
<feature type="domain" description="HpcH/HpaI aldolase/citrate lyase" evidence="7">
    <location>
        <begin position="8"/>
        <end position="215"/>
    </location>
</feature>
<comment type="similarity">
    <text evidence="2">Belongs to the HpcH/HpaI aldolase family.</text>
</comment>
<comment type="cofactor">
    <cofactor evidence="1">
        <name>Mg(2+)</name>
        <dbReference type="ChEBI" id="CHEBI:18420"/>
    </cofactor>
</comment>
<dbReference type="Gene3D" id="3.20.20.60">
    <property type="entry name" value="Phosphoenolpyruvate-binding domains"/>
    <property type="match status" value="1"/>
</dbReference>
<organism evidence="8 9">
    <name type="scientific">Parasedimentitalea psychrophila</name>
    <dbReference type="NCBI Taxonomy" id="2997337"/>
    <lineage>
        <taxon>Bacteria</taxon>
        <taxon>Pseudomonadati</taxon>
        <taxon>Pseudomonadota</taxon>
        <taxon>Alphaproteobacteria</taxon>
        <taxon>Rhodobacterales</taxon>
        <taxon>Paracoccaceae</taxon>
        <taxon>Parasedimentitalea</taxon>
    </lineage>
</organism>
<dbReference type="PANTHER" id="PTHR32308">
    <property type="entry name" value="LYASE BETA SUBUNIT, PUTATIVE (AFU_ORTHOLOGUE AFUA_4G13030)-RELATED"/>
    <property type="match status" value="1"/>
</dbReference>
<feature type="binding site" evidence="5">
    <location>
        <position position="67"/>
    </location>
    <ligand>
        <name>substrate</name>
    </ligand>
</feature>
<dbReference type="RefSeq" id="WP_270920100.1">
    <property type="nucleotide sequence ID" value="NZ_CP127247.1"/>
</dbReference>
<dbReference type="InterPro" id="IPR015813">
    <property type="entry name" value="Pyrv/PenolPyrv_kinase-like_dom"/>
</dbReference>
<evidence type="ECO:0000313" key="9">
    <source>
        <dbReference type="Proteomes" id="UP001238334"/>
    </source>
</evidence>